<dbReference type="PROSITE" id="PS51755">
    <property type="entry name" value="OMPR_PHOB"/>
    <property type="match status" value="1"/>
</dbReference>
<feature type="modified residue" description="4-aspartylphosphate" evidence="6">
    <location>
        <position position="55"/>
    </location>
</feature>
<evidence type="ECO:0000256" key="1">
    <source>
        <dbReference type="ARBA" id="ARBA00022553"/>
    </source>
</evidence>
<keyword evidence="2" id="KW-0902">Two-component regulatory system</keyword>
<evidence type="ECO:0000313" key="10">
    <source>
        <dbReference type="EMBL" id="MDQ0495924.1"/>
    </source>
</evidence>
<evidence type="ECO:0000256" key="6">
    <source>
        <dbReference type="PROSITE-ProRule" id="PRU00169"/>
    </source>
</evidence>
<dbReference type="InterPro" id="IPR036388">
    <property type="entry name" value="WH-like_DNA-bd_sf"/>
</dbReference>
<comment type="caution">
    <text evidence="10">The sequence shown here is derived from an EMBL/GenBank/DDBJ whole genome shotgun (WGS) entry which is preliminary data.</text>
</comment>
<feature type="domain" description="Response regulatory" evidence="8">
    <location>
        <begin position="6"/>
        <end position="120"/>
    </location>
</feature>
<keyword evidence="1 6" id="KW-0597">Phosphoprotein</keyword>
<protein>
    <submittedName>
        <fullName evidence="10">DNA-binding response OmpR family regulator</fullName>
    </submittedName>
</protein>
<dbReference type="PANTHER" id="PTHR48111">
    <property type="entry name" value="REGULATOR OF RPOS"/>
    <property type="match status" value="1"/>
</dbReference>
<evidence type="ECO:0000256" key="2">
    <source>
        <dbReference type="ARBA" id="ARBA00023012"/>
    </source>
</evidence>
<keyword evidence="11" id="KW-1185">Reference proteome</keyword>
<dbReference type="Pfam" id="PF00072">
    <property type="entry name" value="Response_reg"/>
    <property type="match status" value="1"/>
</dbReference>
<dbReference type="InterPro" id="IPR011006">
    <property type="entry name" value="CheY-like_superfamily"/>
</dbReference>
<dbReference type="CDD" id="cd00383">
    <property type="entry name" value="trans_reg_C"/>
    <property type="match status" value="1"/>
</dbReference>
<dbReference type="PANTHER" id="PTHR48111:SF22">
    <property type="entry name" value="REGULATOR OF RPOS"/>
    <property type="match status" value="1"/>
</dbReference>
<dbReference type="InterPro" id="IPR039420">
    <property type="entry name" value="WalR-like"/>
</dbReference>
<accession>A0ABU0L3S6</accession>
<keyword evidence="4 7" id="KW-0238">DNA-binding</keyword>
<evidence type="ECO:0000256" key="4">
    <source>
        <dbReference type="ARBA" id="ARBA00023125"/>
    </source>
</evidence>
<evidence type="ECO:0000256" key="7">
    <source>
        <dbReference type="PROSITE-ProRule" id="PRU01091"/>
    </source>
</evidence>
<dbReference type="InterPro" id="IPR016032">
    <property type="entry name" value="Sig_transdc_resp-reg_C-effctor"/>
</dbReference>
<dbReference type="SMART" id="SM00862">
    <property type="entry name" value="Trans_reg_C"/>
    <property type="match status" value="1"/>
</dbReference>
<keyword evidence="3" id="KW-0805">Transcription regulation</keyword>
<dbReference type="Proteomes" id="UP001242811">
    <property type="component" value="Unassembled WGS sequence"/>
</dbReference>
<dbReference type="GO" id="GO:0003677">
    <property type="term" value="F:DNA binding"/>
    <property type="evidence" value="ECO:0007669"/>
    <property type="project" value="UniProtKB-KW"/>
</dbReference>
<dbReference type="InterPro" id="IPR001867">
    <property type="entry name" value="OmpR/PhoB-type_DNA-bd"/>
</dbReference>
<feature type="DNA-binding region" description="OmpR/PhoB-type" evidence="7">
    <location>
        <begin position="129"/>
        <end position="227"/>
    </location>
</feature>
<dbReference type="Gene3D" id="6.10.250.690">
    <property type="match status" value="1"/>
</dbReference>
<sequence>MEQRVRVLVVEDDPSLLKIVCDLFESESFLTDSAETGDEGYYLAQQNIYDLIILDIMLPGMSGVEIVKKLRANAILVPIILLTAKDAVEDRVAGLDIGADDYITKPFAVSELLARTRAVLRRKGTIGQEGELIYGLIRLVPAAKDAFIEDNALNLTATEYKLLEFFLCNKEQILTREQIFDRVWGFDSGSATTAVDVYMHLLRKKLAARNADNLLRTVRGIGYMLMGEPYVH</sequence>
<keyword evidence="5" id="KW-0804">Transcription</keyword>
<dbReference type="InterPro" id="IPR001789">
    <property type="entry name" value="Sig_transdc_resp-reg_receiver"/>
</dbReference>
<dbReference type="EMBL" id="JAUSWA010000028">
    <property type="protein sequence ID" value="MDQ0495924.1"/>
    <property type="molecule type" value="Genomic_DNA"/>
</dbReference>
<dbReference type="Pfam" id="PF00486">
    <property type="entry name" value="Trans_reg_C"/>
    <property type="match status" value="1"/>
</dbReference>
<feature type="domain" description="OmpR/PhoB-type" evidence="9">
    <location>
        <begin position="129"/>
        <end position="227"/>
    </location>
</feature>
<dbReference type="Gene3D" id="3.40.50.2300">
    <property type="match status" value="1"/>
</dbReference>
<dbReference type="SUPFAM" id="SSF52172">
    <property type="entry name" value="CheY-like"/>
    <property type="match status" value="1"/>
</dbReference>
<gene>
    <name evidence="10" type="ORF">QOZ95_004107</name>
</gene>
<name>A0ABU0L3S6_9BACL</name>
<organism evidence="10 11">
    <name type="scientific">Paenibacillus brasilensis</name>
    <dbReference type="NCBI Taxonomy" id="128574"/>
    <lineage>
        <taxon>Bacteria</taxon>
        <taxon>Bacillati</taxon>
        <taxon>Bacillota</taxon>
        <taxon>Bacilli</taxon>
        <taxon>Bacillales</taxon>
        <taxon>Paenibacillaceae</taxon>
        <taxon>Paenibacillus</taxon>
    </lineage>
</organism>
<evidence type="ECO:0000313" key="11">
    <source>
        <dbReference type="Proteomes" id="UP001242811"/>
    </source>
</evidence>
<dbReference type="PROSITE" id="PS50110">
    <property type="entry name" value="RESPONSE_REGULATORY"/>
    <property type="match status" value="1"/>
</dbReference>
<evidence type="ECO:0000256" key="3">
    <source>
        <dbReference type="ARBA" id="ARBA00023015"/>
    </source>
</evidence>
<reference evidence="10 11" key="1">
    <citation type="submission" date="2023-07" db="EMBL/GenBank/DDBJ databases">
        <title>Genomic Encyclopedia of Type Strains, Phase IV (KMG-IV): sequencing the most valuable type-strain genomes for metagenomic binning, comparative biology and taxonomic classification.</title>
        <authorList>
            <person name="Goeker M."/>
        </authorList>
    </citation>
    <scope>NUCLEOTIDE SEQUENCE [LARGE SCALE GENOMIC DNA]</scope>
    <source>
        <strain evidence="10 11">DSM 14914</strain>
    </source>
</reference>
<dbReference type="SUPFAM" id="SSF46894">
    <property type="entry name" value="C-terminal effector domain of the bipartite response regulators"/>
    <property type="match status" value="1"/>
</dbReference>
<dbReference type="Gene3D" id="1.10.10.10">
    <property type="entry name" value="Winged helix-like DNA-binding domain superfamily/Winged helix DNA-binding domain"/>
    <property type="match status" value="1"/>
</dbReference>
<dbReference type="SMART" id="SM00448">
    <property type="entry name" value="REC"/>
    <property type="match status" value="1"/>
</dbReference>
<proteinExistence type="predicted"/>
<evidence type="ECO:0000259" key="9">
    <source>
        <dbReference type="PROSITE" id="PS51755"/>
    </source>
</evidence>
<evidence type="ECO:0000256" key="5">
    <source>
        <dbReference type="ARBA" id="ARBA00023163"/>
    </source>
</evidence>
<evidence type="ECO:0000259" key="8">
    <source>
        <dbReference type="PROSITE" id="PS50110"/>
    </source>
</evidence>